<protein>
    <submittedName>
        <fullName evidence="1">Uncharacterized protein</fullName>
    </submittedName>
</protein>
<evidence type="ECO:0000313" key="2">
    <source>
        <dbReference type="Proteomes" id="UP001062846"/>
    </source>
</evidence>
<keyword evidence="2" id="KW-1185">Reference proteome</keyword>
<dbReference type="EMBL" id="CM046398">
    <property type="protein sequence ID" value="KAI8532248.1"/>
    <property type="molecule type" value="Genomic_DNA"/>
</dbReference>
<dbReference type="Proteomes" id="UP001062846">
    <property type="component" value="Chromosome 11"/>
</dbReference>
<reference evidence="1" key="1">
    <citation type="submission" date="2022-02" db="EMBL/GenBank/DDBJ databases">
        <title>Plant Genome Project.</title>
        <authorList>
            <person name="Zhang R.-G."/>
        </authorList>
    </citation>
    <scope>NUCLEOTIDE SEQUENCE</scope>
    <source>
        <strain evidence="1">AT1</strain>
    </source>
</reference>
<accession>A0ACC0LTX0</accession>
<name>A0ACC0LTX0_RHOML</name>
<organism evidence="1 2">
    <name type="scientific">Rhododendron molle</name>
    <name type="common">Chinese azalea</name>
    <name type="synonym">Azalea mollis</name>
    <dbReference type="NCBI Taxonomy" id="49168"/>
    <lineage>
        <taxon>Eukaryota</taxon>
        <taxon>Viridiplantae</taxon>
        <taxon>Streptophyta</taxon>
        <taxon>Embryophyta</taxon>
        <taxon>Tracheophyta</taxon>
        <taxon>Spermatophyta</taxon>
        <taxon>Magnoliopsida</taxon>
        <taxon>eudicotyledons</taxon>
        <taxon>Gunneridae</taxon>
        <taxon>Pentapetalae</taxon>
        <taxon>asterids</taxon>
        <taxon>Ericales</taxon>
        <taxon>Ericaceae</taxon>
        <taxon>Ericoideae</taxon>
        <taxon>Rhodoreae</taxon>
        <taxon>Rhododendron</taxon>
    </lineage>
</organism>
<gene>
    <name evidence="1" type="ORF">RHMOL_Rhmol11G0198300</name>
</gene>
<comment type="caution">
    <text evidence="1">The sequence shown here is derived from an EMBL/GenBank/DDBJ whole genome shotgun (WGS) entry which is preliminary data.</text>
</comment>
<proteinExistence type="predicted"/>
<sequence>MQRRWCRQSENRLRERDRGDGVDGEKECFFAKLGIVSFQVGSIEGRVGVHHLDESQQAKNFTFKCHREGNEMI</sequence>
<evidence type="ECO:0000313" key="1">
    <source>
        <dbReference type="EMBL" id="KAI8532248.1"/>
    </source>
</evidence>